<dbReference type="InterPro" id="IPR052341">
    <property type="entry name" value="LOG_family_nucleotidases"/>
</dbReference>
<dbReference type="NCBIfam" id="TIGR00725">
    <property type="entry name" value="TIGR00725 family protein"/>
    <property type="match status" value="1"/>
</dbReference>
<protein>
    <submittedName>
        <fullName evidence="1">Rossmann fold nucleotide-binding protein</fullName>
    </submittedName>
</protein>
<dbReference type="AlphaFoldDB" id="A0A1V1P3G1"/>
<dbReference type="EMBL" id="ATBP01000664">
    <property type="protein sequence ID" value="ETR69360.1"/>
    <property type="molecule type" value="Genomic_DNA"/>
</dbReference>
<dbReference type="InterPro" id="IPR005268">
    <property type="entry name" value="CHP00725"/>
</dbReference>
<evidence type="ECO:0000313" key="1">
    <source>
        <dbReference type="EMBL" id="ETR69360.1"/>
    </source>
</evidence>
<dbReference type="InterPro" id="IPR041164">
    <property type="entry name" value="LDcluster4"/>
</dbReference>
<dbReference type="PANTHER" id="PTHR43393">
    <property type="entry name" value="CYTOKININ RIBOSIDE 5'-MONOPHOSPHATE PHOSPHORIBOHYDROLASE"/>
    <property type="match status" value="1"/>
</dbReference>
<dbReference type="Pfam" id="PF18306">
    <property type="entry name" value="LDcluster4"/>
    <property type="match status" value="1"/>
</dbReference>
<comment type="caution">
    <text evidence="1">The sequence shown here is derived from an EMBL/GenBank/DDBJ whole genome shotgun (WGS) entry which is preliminary data.</text>
</comment>
<dbReference type="PANTHER" id="PTHR43393:SF3">
    <property type="entry name" value="LYSINE DECARBOXYLASE-LIKE PROTEIN"/>
    <property type="match status" value="1"/>
</dbReference>
<organism evidence="1 2">
    <name type="scientific">Candidatus Magnetoglobus multicellularis str. Araruama</name>
    <dbReference type="NCBI Taxonomy" id="890399"/>
    <lineage>
        <taxon>Bacteria</taxon>
        <taxon>Pseudomonadati</taxon>
        <taxon>Thermodesulfobacteriota</taxon>
        <taxon>Desulfobacteria</taxon>
        <taxon>Desulfobacterales</taxon>
        <taxon>Desulfobacteraceae</taxon>
        <taxon>Candidatus Magnetoglobus</taxon>
    </lineage>
</organism>
<dbReference type="Proteomes" id="UP000189670">
    <property type="component" value="Unassembled WGS sequence"/>
</dbReference>
<proteinExistence type="predicted"/>
<dbReference type="GO" id="GO:0005829">
    <property type="term" value="C:cytosol"/>
    <property type="evidence" value="ECO:0007669"/>
    <property type="project" value="TreeGrafter"/>
</dbReference>
<sequence length="174" mass="18985">MKDTILKQMQSESKQTIIGVMGSGESDINQYRLAYDLGKLIAKEGWILLNGGRNCGVMDASAKGAKENGGLTIGILPDTHTDHVSPWIDIPILTGMGIARNAINVLSSNYVVACSGGTGTISEVAMALKMNRKVIMLGWPAGKFFFQFGEVHYSDTPEQAIEYIRQCIQFNNRI</sequence>
<reference evidence="2" key="1">
    <citation type="submission" date="2012-11" db="EMBL/GenBank/DDBJ databases">
        <authorList>
            <person name="Lucero-Rivera Y.E."/>
            <person name="Tovar-Ramirez D."/>
        </authorList>
    </citation>
    <scope>NUCLEOTIDE SEQUENCE [LARGE SCALE GENOMIC DNA]</scope>
    <source>
        <strain evidence="2">Araruama</strain>
    </source>
</reference>
<dbReference type="Gene3D" id="3.40.50.450">
    <property type="match status" value="1"/>
</dbReference>
<accession>A0A1V1P3G1</accession>
<evidence type="ECO:0000313" key="2">
    <source>
        <dbReference type="Proteomes" id="UP000189670"/>
    </source>
</evidence>
<dbReference type="SUPFAM" id="SSF102405">
    <property type="entry name" value="MCP/YpsA-like"/>
    <property type="match status" value="1"/>
</dbReference>
<name>A0A1V1P3G1_9BACT</name>
<gene>
    <name evidence="1" type="ORF">OMM_03977</name>
</gene>